<organism evidence="2 3">
    <name type="scientific">Candidatus Kaiserbacteria bacterium RIFCSPHIGHO2_01_FULL_56_24</name>
    <dbReference type="NCBI Taxonomy" id="1798487"/>
    <lineage>
        <taxon>Bacteria</taxon>
        <taxon>Candidatus Kaiseribacteriota</taxon>
    </lineage>
</organism>
<evidence type="ECO:0000313" key="3">
    <source>
        <dbReference type="Proteomes" id="UP000176377"/>
    </source>
</evidence>
<protein>
    <submittedName>
        <fullName evidence="2">Uncharacterized protein</fullName>
    </submittedName>
</protein>
<feature type="region of interest" description="Disordered" evidence="1">
    <location>
        <begin position="1"/>
        <end position="32"/>
    </location>
</feature>
<reference evidence="2 3" key="1">
    <citation type="journal article" date="2016" name="Nat. Commun.">
        <title>Thousands of microbial genomes shed light on interconnected biogeochemical processes in an aquifer system.</title>
        <authorList>
            <person name="Anantharaman K."/>
            <person name="Brown C.T."/>
            <person name="Hug L.A."/>
            <person name="Sharon I."/>
            <person name="Castelle C.J."/>
            <person name="Probst A.J."/>
            <person name="Thomas B.C."/>
            <person name="Singh A."/>
            <person name="Wilkins M.J."/>
            <person name="Karaoz U."/>
            <person name="Brodie E.L."/>
            <person name="Williams K.H."/>
            <person name="Hubbard S.S."/>
            <person name="Banfield J.F."/>
        </authorList>
    </citation>
    <scope>NUCLEOTIDE SEQUENCE [LARGE SCALE GENOMIC DNA]</scope>
</reference>
<proteinExistence type="predicted"/>
<dbReference type="EMBL" id="MFLA01000024">
    <property type="protein sequence ID" value="OGG59041.1"/>
    <property type="molecule type" value="Genomic_DNA"/>
</dbReference>
<comment type="caution">
    <text evidence="2">The sequence shown here is derived from an EMBL/GenBank/DDBJ whole genome shotgun (WGS) entry which is preliminary data.</text>
</comment>
<dbReference type="AlphaFoldDB" id="A0A1F6DCE9"/>
<evidence type="ECO:0000313" key="2">
    <source>
        <dbReference type="EMBL" id="OGG59041.1"/>
    </source>
</evidence>
<gene>
    <name evidence="2" type="ORF">A2765_06600</name>
</gene>
<sequence>MKMFIPSSKGNGGNKSKTAKSGQRREQRKRNRLAAVDDIYKDVEARKDRALGMRVQQNP</sequence>
<dbReference type="Proteomes" id="UP000176377">
    <property type="component" value="Unassembled WGS sequence"/>
</dbReference>
<evidence type="ECO:0000256" key="1">
    <source>
        <dbReference type="SAM" id="MobiDB-lite"/>
    </source>
</evidence>
<name>A0A1F6DCE9_9BACT</name>
<accession>A0A1F6DCE9</accession>